<gene>
    <name evidence="1" type="ORF">FCALED_LOCUS8427</name>
</gene>
<organism evidence="1 2">
    <name type="scientific">Funneliformis caledonium</name>
    <dbReference type="NCBI Taxonomy" id="1117310"/>
    <lineage>
        <taxon>Eukaryota</taxon>
        <taxon>Fungi</taxon>
        <taxon>Fungi incertae sedis</taxon>
        <taxon>Mucoromycota</taxon>
        <taxon>Glomeromycotina</taxon>
        <taxon>Glomeromycetes</taxon>
        <taxon>Glomerales</taxon>
        <taxon>Glomeraceae</taxon>
        <taxon>Funneliformis</taxon>
    </lineage>
</organism>
<sequence length="182" mass="21601">MPERMETTYKRVCFEQNPNISSDLSDEEYAASDLLDMTEVNADDCAEYNALLTRIPIDSKDMYQEFPLEEYAEFMHMLTRFYIQDPLANAFIKFFNKYSNRNDYPLPSTSQARRAFIENLNLSNFSWQKEKIFEYKGIEYVFEHKTVLNSVQQLLINKSITENFIFKYKSSIEIVSIAYLKF</sequence>
<dbReference type="AlphaFoldDB" id="A0A9N9CBL4"/>
<reference evidence="1" key="1">
    <citation type="submission" date="2021-06" db="EMBL/GenBank/DDBJ databases">
        <authorList>
            <person name="Kallberg Y."/>
            <person name="Tangrot J."/>
            <person name="Rosling A."/>
        </authorList>
    </citation>
    <scope>NUCLEOTIDE SEQUENCE</scope>
    <source>
        <strain evidence="1">UK204</strain>
    </source>
</reference>
<dbReference type="OrthoDB" id="2355853at2759"/>
<comment type="caution">
    <text evidence="1">The sequence shown here is derived from an EMBL/GenBank/DDBJ whole genome shotgun (WGS) entry which is preliminary data.</text>
</comment>
<dbReference type="Proteomes" id="UP000789570">
    <property type="component" value="Unassembled WGS sequence"/>
</dbReference>
<evidence type="ECO:0000313" key="1">
    <source>
        <dbReference type="EMBL" id="CAG8597690.1"/>
    </source>
</evidence>
<proteinExistence type="predicted"/>
<name>A0A9N9CBL4_9GLOM</name>
<protein>
    <submittedName>
        <fullName evidence="1">17252_t:CDS:1</fullName>
    </submittedName>
</protein>
<keyword evidence="2" id="KW-1185">Reference proteome</keyword>
<dbReference type="EMBL" id="CAJVPQ010002455">
    <property type="protein sequence ID" value="CAG8597690.1"/>
    <property type="molecule type" value="Genomic_DNA"/>
</dbReference>
<accession>A0A9N9CBL4</accession>
<evidence type="ECO:0000313" key="2">
    <source>
        <dbReference type="Proteomes" id="UP000789570"/>
    </source>
</evidence>